<organism evidence="1 2">
    <name type="scientific">Pseudohaliea rubra DSM 19751</name>
    <dbReference type="NCBI Taxonomy" id="1265313"/>
    <lineage>
        <taxon>Bacteria</taxon>
        <taxon>Pseudomonadati</taxon>
        <taxon>Pseudomonadota</taxon>
        <taxon>Gammaproteobacteria</taxon>
        <taxon>Cellvibrionales</taxon>
        <taxon>Halieaceae</taxon>
        <taxon>Pseudohaliea</taxon>
    </lineage>
</organism>
<dbReference type="NCBIfam" id="NF038106">
    <property type="entry name" value="gamma_NF038106"/>
    <property type="match status" value="1"/>
</dbReference>
<evidence type="ECO:0000313" key="2">
    <source>
        <dbReference type="Proteomes" id="UP000029640"/>
    </source>
</evidence>
<reference evidence="1 2" key="1">
    <citation type="journal article" date="2014" name="Genome Announc.">
        <title>Genome Sequence of Gammaproteobacterial Pseudohaliea rubra Type Strain DSM 19751, Isolated from Coastal Seawater of the Mediterranean Sea.</title>
        <authorList>
            <person name="Spring S."/>
            <person name="Fiebig A."/>
            <person name="Riedel T."/>
            <person name="Goker M."/>
            <person name="Klenk H.P."/>
        </authorList>
    </citation>
    <scope>NUCLEOTIDE SEQUENCE [LARGE SCALE GENOMIC DNA]</scope>
    <source>
        <strain evidence="1 2">DSM 19751</strain>
    </source>
</reference>
<keyword evidence="1" id="KW-0645">Protease</keyword>
<dbReference type="RefSeq" id="WP_035515808.1">
    <property type="nucleotide sequence ID" value="NZ_KN234758.1"/>
</dbReference>
<dbReference type="EMBL" id="AUVB01000062">
    <property type="protein sequence ID" value="KGE03208.1"/>
    <property type="molecule type" value="Genomic_DNA"/>
</dbReference>
<protein>
    <submittedName>
        <fullName evidence="1">Aminopeptidase N</fullName>
    </submittedName>
</protein>
<evidence type="ECO:0000313" key="1">
    <source>
        <dbReference type="EMBL" id="KGE03208.1"/>
    </source>
</evidence>
<accession>A0A095VQ24</accession>
<dbReference type="eggNOG" id="ENOG5032TNS">
    <property type="taxonomic scope" value="Bacteria"/>
</dbReference>
<sequence>MRKDKSKVIDEQWDDARVKSFLAYRAHDGTPDDFHILLRAYQGMRAEDFSRFLVFFAAEGRDMDARNGAGETVLDIVAGHRLGGPYAEALRAAGAGSGRTATA</sequence>
<dbReference type="OrthoDB" id="5736604at2"/>
<proteinExistence type="predicted"/>
<comment type="caution">
    <text evidence="1">The sequence shown here is derived from an EMBL/GenBank/DDBJ whole genome shotgun (WGS) entry which is preliminary data.</text>
</comment>
<dbReference type="InterPro" id="IPR047742">
    <property type="entry name" value="PA4642-like"/>
</dbReference>
<keyword evidence="1" id="KW-0031">Aminopeptidase</keyword>
<dbReference type="STRING" id="1265313.HRUBRA_02156"/>
<dbReference type="HOGENOM" id="CLU_176948_0_0_6"/>
<gene>
    <name evidence="1" type="ORF">HRUBRA_02156</name>
</gene>
<dbReference type="Proteomes" id="UP000029640">
    <property type="component" value="Unassembled WGS sequence"/>
</dbReference>
<keyword evidence="1" id="KW-0378">Hydrolase</keyword>
<dbReference type="AlphaFoldDB" id="A0A095VQ24"/>
<name>A0A095VQ24_9GAMM</name>
<keyword evidence="2" id="KW-1185">Reference proteome</keyword>
<dbReference type="GO" id="GO:0004177">
    <property type="term" value="F:aminopeptidase activity"/>
    <property type="evidence" value="ECO:0007669"/>
    <property type="project" value="UniProtKB-KW"/>
</dbReference>